<proteinExistence type="predicted"/>
<reference evidence="2" key="1">
    <citation type="journal article" date="2020" name="Stud. Mycol.">
        <title>101 Dothideomycetes genomes: a test case for predicting lifestyles and emergence of pathogens.</title>
        <authorList>
            <person name="Haridas S."/>
            <person name="Albert R."/>
            <person name="Binder M."/>
            <person name="Bloem J."/>
            <person name="Labutti K."/>
            <person name="Salamov A."/>
            <person name="Andreopoulos B."/>
            <person name="Baker S."/>
            <person name="Barry K."/>
            <person name="Bills G."/>
            <person name="Bluhm B."/>
            <person name="Cannon C."/>
            <person name="Castanera R."/>
            <person name="Culley D."/>
            <person name="Daum C."/>
            <person name="Ezra D."/>
            <person name="Gonzalez J."/>
            <person name="Henrissat B."/>
            <person name="Kuo A."/>
            <person name="Liang C."/>
            <person name="Lipzen A."/>
            <person name="Lutzoni F."/>
            <person name="Magnuson J."/>
            <person name="Mondo S."/>
            <person name="Nolan M."/>
            <person name="Ohm R."/>
            <person name="Pangilinan J."/>
            <person name="Park H.-J."/>
            <person name="Ramirez L."/>
            <person name="Alfaro M."/>
            <person name="Sun H."/>
            <person name="Tritt A."/>
            <person name="Yoshinaga Y."/>
            <person name="Zwiers L.-H."/>
            <person name="Turgeon B."/>
            <person name="Goodwin S."/>
            <person name="Spatafora J."/>
            <person name="Crous P."/>
            <person name="Grigoriev I."/>
        </authorList>
    </citation>
    <scope>NUCLEOTIDE SEQUENCE</scope>
    <source>
        <strain evidence="2">CBS 279.74</strain>
    </source>
</reference>
<gene>
    <name evidence="2" type="ORF">K504DRAFT_488983</name>
</gene>
<feature type="transmembrane region" description="Helical" evidence="1">
    <location>
        <begin position="144"/>
        <end position="168"/>
    </location>
</feature>
<evidence type="ECO:0000256" key="1">
    <source>
        <dbReference type="SAM" id="Phobius"/>
    </source>
</evidence>
<dbReference type="EMBL" id="MU005766">
    <property type="protein sequence ID" value="KAF2712589.1"/>
    <property type="molecule type" value="Genomic_DNA"/>
</dbReference>
<protein>
    <submittedName>
        <fullName evidence="2">Uncharacterized protein</fullName>
    </submittedName>
</protein>
<evidence type="ECO:0000313" key="2">
    <source>
        <dbReference type="EMBL" id="KAF2712589.1"/>
    </source>
</evidence>
<keyword evidence="3" id="KW-1185">Reference proteome</keyword>
<keyword evidence="1" id="KW-0812">Transmembrane</keyword>
<dbReference type="Proteomes" id="UP000799428">
    <property type="component" value="Unassembled WGS sequence"/>
</dbReference>
<keyword evidence="1" id="KW-1133">Transmembrane helix</keyword>
<sequence length="207" mass="22270">MGNCHTVCEDTWWCHRECRSAAATSNLALDFMFEGEIYTAPVVCSKVGAIWSAESNTCAIADDKITEDDCNTFAGTHEAGMCTLPVTSFNAICPTFDGIFDETSGTCTLNVSAHAKGIDSRTVQARAIDKEAHYDNSGHENKDIFAGAGMMFAIFMLAILVVAGAGYVRKLAIEKRREGPIAISNGACILIKDEETGMWSEGMSKMG</sequence>
<keyword evidence="1" id="KW-0472">Membrane</keyword>
<name>A0A6G1KIC4_9PLEO</name>
<evidence type="ECO:0000313" key="3">
    <source>
        <dbReference type="Proteomes" id="UP000799428"/>
    </source>
</evidence>
<dbReference type="AlphaFoldDB" id="A0A6G1KIC4"/>
<accession>A0A6G1KIC4</accession>
<organism evidence="2 3">
    <name type="scientific">Pleomassaria siparia CBS 279.74</name>
    <dbReference type="NCBI Taxonomy" id="1314801"/>
    <lineage>
        <taxon>Eukaryota</taxon>
        <taxon>Fungi</taxon>
        <taxon>Dikarya</taxon>
        <taxon>Ascomycota</taxon>
        <taxon>Pezizomycotina</taxon>
        <taxon>Dothideomycetes</taxon>
        <taxon>Pleosporomycetidae</taxon>
        <taxon>Pleosporales</taxon>
        <taxon>Pleomassariaceae</taxon>
        <taxon>Pleomassaria</taxon>
    </lineage>
</organism>